<dbReference type="Pfam" id="PF00561">
    <property type="entry name" value="Abhydrolase_1"/>
    <property type="match status" value="1"/>
</dbReference>
<sequence>MSLRTPGPAELAPTPSTAQRLAAWGLRVFGALLFIAALLFGASKAPDRSLESLVPQWAPPPSDFIELGGQPIHLRDQGPAADPTPIVLLHGTSSSLHTWEGWVKALSRERRVISVDLPGFGLSGPSPSGDYRDAAYQKFLAALLDHLKLERVILGGNSLGGQIAWQFAAAQPQRVGALILVDAAGYPLAPRDVPLAWRVSALPLIGPLSDHLLPRKLVEFSLRQVYGQPERVNAPLVDRYFELTLRAGNRTALRQRLAQWGGGEQADLIPKLRLPTLILWGERDRLLPPSDGQAFARDIAGSRLVLLPGLGHVPQEEDPAASLKPVLEFLHTLKP</sequence>
<keyword evidence="3" id="KW-0378">Hydrolase</keyword>
<feature type="transmembrane region" description="Helical" evidence="1">
    <location>
        <begin position="21"/>
        <end position="42"/>
    </location>
</feature>
<reference evidence="3 4" key="1">
    <citation type="submission" date="2018-01" db="EMBL/GenBank/DDBJ databases">
        <title>Draft genome sequence of Paucibacter aquatile CR182 isolated from freshwater of the Nakdong River.</title>
        <authorList>
            <person name="Choi A."/>
            <person name="Chung E.J."/>
        </authorList>
    </citation>
    <scope>NUCLEOTIDE SEQUENCE [LARGE SCALE GENOMIC DNA]</scope>
    <source>
        <strain evidence="3 4">CR182</strain>
    </source>
</reference>
<accession>A0A2N8KUF0</accession>
<keyword evidence="1" id="KW-1133">Transmembrane helix</keyword>
<keyword evidence="1" id="KW-0812">Transmembrane</keyword>
<dbReference type="InterPro" id="IPR000073">
    <property type="entry name" value="AB_hydrolase_1"/>
</dbReference>
<name>A0A2N8KUF0_9BURK</name>
<dbReference type="InterPro" id="IPR000639">
    <property type="entry name" value="Epox_hydrolase-like"/>
</dbReference>
<dbReference type="PANTHER" id="PTHR43689">
    <property type="entry name" value="HYDROLASE"/>
    <property type="match status" value="1"/>
</dbReference>
<evidence type="ECO:0000313" key="3">
    <source>
        <dbReference type="EMBL" id="PND37098.1"/>
    </source>
</evidence>
<dbReference type="PRINTS" id="PR00111">
    <property type="entry name" value="ABHYDROLASE"/>
</dbReference>
<gene>
    <name evidence="3" type="ORF">C1O66_05795</name>
</gene>
<dbReference type="SUPFAM" id="SSF53474">
    <property type="entry name" value="alpha/beta-Hydrolases"/>
    <property type="match status" value="1"/>
</dbReference>
<dbReference type="Gene3D" id="3.40.50.1820">
    <property type="entry name" value="alpha/beta hydrolase"/>
    <property type="match status" value="1"/>
</dbReference>
<evidence type="ECO:0000256" key="1">
    <source>
        <dbReference type="SAM" id="Phobius"/>
    </source>
</evidence>
<feature type="domain" description="AB hydrolase-1" evidence="2">
    <location>
        <begin position="85"/>
        <end position="319"/>
    </location>
</feature>
<keyword evidence="4" id="KW-1185">Reference proteome</keyword>
<keyword evidence="1" id="KW-0472">Membrane</keyword>
<dbReference type="GO" id="GO:0016787">
    <property type="term" value="F:hydrolase activity"/>
    <property type="evidence" value="ECO:0007669"/>
    <property type="project" value="UniProtKB-KW"/>
</dbReference>
<proteinExistence type="predicted"/>
<evidence type="ECO:0000313" key="4">
    <source>
        <dbReference type="Proteomes" id="UP000235916"/>
    </source>
</evidence>
<dbReference type="PANTHER" id="PTHR43689:SF8">
    <property type="entry name" value="ALPHA_BETA-HYDROLASES SUPERFAMILY PROTEIN"/>
    <property type="match status" value="1"/>
</dbReference>
<dbReference type="RefSeq" id="WP_102767015.1">
    <property type="nucleotide sequence ID" value="NZ_POSP01000003.1"/>
</dbReference>
<organism evidence="3 4">
    <name type="scientific">Kinneretia aquatilis</name>
    <dbReference type="NCBI Taxonomy" id="2070761"/>
    <lineage>
        <taxon>Bacteria</taxon>
        <taxon>Pseudomonadati</taxon>
        <taxon>Pseudomonadota</taxon>
        <taxon>Betaproteobacteria</taxon>
        <taxon>Burkholderiales</taxon>
        <taxon>Sphaerotilaceae</taxon>
        <taxon>Roseateles</taxon>
    </lineage>
</organism>
<protein>
    <submittedName>
        <fullName evidence="3">Alpha/beta hydrolase</fullName>
    </submittedName>
</protein>
<dbReference type="AlphaFoldDB" id="A0A2N8KUF0"/>
<dbReference type="EMBL" id="POSP01000003">
    <property type="protein sequence ID" value="PND37098.1"/>
    <property type="molecule type" value="Genomic_DNA"/>
</dbReference>
<dbReference type="PRINTS" id="PR00412">
    <property type="entry name" value="EPOXHYDRLASE"/>
</dbReference>
<dbReference type="InterPro" id="IPR029058">
    <property type="entry name" value="AB_hydrolase_fold"/>
</dbReference>
<dbReference type="OrthoDB" id="9802676at2"/>
<dbReference type="Proteomes" id="UP000235916">
    <property type="component" value="Unassembled WGS sequence"/>
</dbReference>
<evidence type="ECO:0000259" key="2">
    <source>
        <dbReference type="Pfam" id="PF00561"/>
    </source>
</evidence>
<comment type="caution">
    <text evidence="3">The sequence shown here is derived from an EMBL/GenBank/DDBJ whole genome shotgun (WGS) entry which is preliminary data.</text>
</comment>